<proteinExistence type="predicted"/>
<feature type="compositionally biased region" description="Basic and acidic residues" evidence="1">
    <location>
        <begin position="212"/>
        <end position="221"/>
    </location>
</feature>
<feature type="compositionally biased region" description="Polar residues" evidence="1">
    <location>
        <begin position="199"/>
        <end position="211"/>
    </location>
</feature>
<dbReference type="EMBL" id="UYWY01022850">
    <property type="protein sequence ID" value="VDM46742.1"/>
    <property type="molecule type" value="Genomic_DNA"/>
</dbReference>
<feature type="region of interest" description="Disordered" evidence="1">
    <location>
        <begin position="245"/>
        <end position="310"/>
    </location>
</feature>
<organism evidence="3 4">
    <name type="scientific">Toxocara canis</name>
    <name type="common">Canine roundworm</name>
    <dbReference type="NCBI Taxonomy" id="6265"/>
    <lineage>
        <taxon>Eukaryota</taxon>
        <taxon>Metazoa</taxon>
        <taxon>Ecdysozoa</taxon>
        <taxon>Nematoda</taxon>
        <taxon>Chromadorea</taxon>
        <taxon>Rhabditida</taxon>
        <taxon>Spirurina</taxon>
        <taxon>Ascaridomorpha</taxon>
        <taxon>Ascaridoidea</taxon>
        <taxon>Toxocaridae</taxon>
        <taxon>Toxocara</taxon>
    </lineage>
</organism>
<evidence type="ECO:0000256" key="1">
    <source>
        <dbReference type="SAM" id="MobiDB-lite"/>
    </source>
</evidence>
<dbReference type="WBParaSite" id="TCNE_0001542201-mRNA-1">
    <property type="protein sequence ID" value="TCNE_0001542201-mRNA-1"/>
    <property type="gene ID" value="TCNE_0001542201"/>
</dbReference>
<evidence type="ECO:0000313" key="2">
    <source>
        <dbReference type="EMBL" id="VDM46742.1"/>
    </source>
</evidence>
<dbReference type="Proteomes" id="UP000050794">
    <property type="component" value="Unassembled WGS sequence"/>
</dbReference>
<evidence type="ECO:0000313" key="4">
    <source>
        <dbReference type="WBParaSite" id="TCNE_0001542201-mRNA-1"/>
    </source>
</evidence>
<feature type="compositionally biased region" description="Basic and acidic residues" evidence="1">
    <location>
        <begin position="273"/>
        <end position="294"/>
    </location>
</feature>
<sequence>MIPTFRRASAANRRGRQYSDIQNTLQNRLQQKYLRDVVRKGSRVNRPQKVRLANEREAIGEDNMNNVNVLGVTSGLIIANADGERLHHTAEVTREGRSISDIPLIPFDLQKLRHSKLSSSVPTETNRTESESTEPQQSSRKRRRSEYKIDAFKTSGFIEHMARGKKKIRQARPNPNLLLIASEAPLTQLPIESRVGMSSGANSGMYTQSIPDKSRNNKRSLEPSLVSPFLGDNLYWTTTTNRKMHIQPENSPQSGELRQVVVHSQERTSWIPPDKRATEKLQRQREIERYDAPKELPSSAPQQSRHSPSSKILIRSSQHSPLYINEQQSHRNQPVATQPDPVLPSQFYAPSQPRVRCSGQSFDMFSALNLAEQEIGRHGPTTRVDICHAKENSNKMSNTRQAGSKIRSFLDQKSLASIN</sequence>
<accession>A0A183V3V1</accession>
<evidence type="ECO:0000313" key="3">
    <source>
        <dbReference type="Proteomes" id="UP000050794"/>
    </source>
</evidence>
<reference evidence="4" key="1">
    <citation type="submission" date="2016-06" db="UniProtKB">
        <authorList>
            <consortium name="WormBaseParasite"/>
        </authorList>
    </citation>
    <scope>IDENTIFICATION</scope>
</reference>
<reference evidence="2 3" key="2">
    <citation type="submission" date="2018-11" db="EMBL/GenBank/DDBJ databases">
        <authorList>
            <consortium name="Pathogen Informatics"/>
        </authorList>
    </citation>
    <scope>NUCLEOTIDE SEQUENCE [LARGE SCALE GENOMIC DNA]</scope>
</reference>
<gene>
    <name evidence="2" type="ORF">TCNE_LOCUS15421</name>
</gene>
<feature type="compositionally biased region" description="Polar residues" evidence="1">
    <location>
        <begin position="299"/>
        <end position="310"/>
    </location>
</feature>
<feature type="region of interest" description="Disordered" evidence="1">
    <location>
        <begin position="195"/>
        <end position="225"/>
    </location>
</feature>
<feature type="region of interest" description="Disordered" evidence="1">
    <location>
        <begin position="116"/>
        <end position="146"/>
    </location>
</feature>
<protein>
    <submittedName>
        <fullName evidence="2 4">Uncharacterized protein</fullName>
    </submittedName>
</protein>
<keyword evidence="3" id="KW-1185">Reference proteome</keyword>
<dbReference type="AlphaFoldDB" id="A0A183V3V1"/>
<name>A0A183V3V1_TOXCA</name>